<evidence type="ECO:0000313" key="1">
    <source>
        <dbReference type="EMBL" id="KAH3710191.1"/>
    </source>
</evidence>
<keyword evidence="2" id="KW-1185">Reference proteome</keyword>
<protein>
    <submittedName>
        <fullName evidence="1">Uncharacterized protein</fullName>
    </submittedName>
</protein>
<evidence type="ECO:0000313" key="2">
    <source>
        <dbReference type="Proteomes" id="UP000828390"/>
    </source>
</evidence>
<dbReference type="EMBL" id="JAIWYP010000014">
    <property type="protein sequence ID" value="KAH3710191.1"/>
    <property type="molecule type" value="Genomic_DNA"/>
</dbReference>
<organism evidence="1 2">
    <name type="scientific">Dreissena polymorpha</name>
    <name type="common">Zebra mussel</name>
    <name type="synonym">Mytilus polymorpha</name>
    <dbReference type="NCBI Taxonomy" id="45954"/>
    <lineage>
        <taxon>Eukaryota</taxon>
        <taxon>Metazoa</taxon>
        <taxon>Spiralia</taxon>
        <taxon>Lophotrochozoa</taxon>
        <taxon>Mollusca</taxon>
        <taxon>Bivalvia</taxon>
        <taxon>Autobranchia</taxon>
        <taxon>Heteroconchia</taxon>
        <taxon>Euheterodonta</taxon>
        <taxon>Imparidentia</taxon>
        <taxon>Neoheterodontei</taxon>
        <taxon>Myida</taxon>
        <taxon>Dreissenoidea</taxon>
        <taxon>Dreissenidae</taxon>
        <taxon>Dreissena</taxon>
    </lineage>
</organism>
<dbReference type="Proteomes" id="UP000828390">
    <property type="component" value="Unassembled WGS sequence"/>
</dbReference>
<comment type="caution">
    <text evidence="1">The sequence shown here is derived from an EMBL/GenBank/DDBJ whole genome shotgun (WGS) entry which is preliminary data.</text>
</comment>
<accession>A0A9D4BN96</accession>
<gene>
    <name evidence="1" type="ORF">DPMN_069660</name>
</gene>
<sequence length="171" mass="19883">MLGLDIFKQYQCHIDLASEQILINGDRCCIKSKGASGCADSTPASYDFKMEHRPRRLQGHANAQSKRKYRQCFDNCHDMREVKPAENMIEQSELQFNDLIADIVSAQNADADVSRLKQWILDNARPNNTDVDKCSHFLKTLLNQWERRLEVRDDLVVLKWDVLYFGRSSFR</sequence>
<dbReference type="AlphaFoldDB" id="A0A9D4BN96"/>
<reference evidence="1" key="2">
    <citation type="submission" date="2020-11" db="EMBL/GenBank/DDBJ databases">
        <authorList>
            <person name="McCartney M.A."/>
            <person name="Auch B."/>
            <person name="Kono T."/>
            <person name="Mallez S."/>
            <person name="Becker A."/>
            <person name="Gohl D.M."/>
            <person name="Silverstein K.A.T."/>
            <person name="Koren S."/>
            <person name="Bechman K.B."/>
            <person name="Herman A."/>
            <person name="Abrahante J.E."/>
            <person name="Garbe J."/>
        </authorList>
    </citation>
    <scope>NUCLEOTIDE SEQUENCE</scope>
    <source>
        <strain evidence="1">Duluth1</strain>
        <tissue evidence="1">Whole animal</tissue>
    </source>
</reference>
<name>A0A9D4BN96_DREPO</name>
<proteinExistence type="predicted"/>
<reference evidence="1" key="1">
    <citation type="journal article" date="2019" name="bioRxiv">
        <title>The Genome of the Zebra Mussel, Dreissena polymorpha: A Resource for Invasive Species Research.</title>
        <authorList>
            <person name="McCartney M.A."/>
            <person name="Auch B."/>
            <person name="Kono T."/>
            <person name="Mallez S."/>
            <person name="Zhang Y."/>
            <person name="Obille A."/>
            <person name="Becker A."/>
            <person name="Abrahante J.E."/>
            <person name="Garbe J."/>
            <person name="Badalamenti J.P."/>
            <person name="Herman A."/>
            <person name="Mangelson H."/>
            <person name="Liachko I."/>
            <person name="Sullivan S."/>
            <person name="Sone E.D."/>
            <person name="Koren S."/>
            <person name="Silverstein K.A.T."/>
            <person name="Beckman K.B."/>
            <person name="Gohl D.M."/>
        </authorList>
    </citation>
    <scope>NUCLEOTIDE SEQUENCE</scope>
    <source>
        <strain evidence="1">Duluth1</strain>
        <tissue evidence="1">Whole animal</tissue>
    </source>
</reference>